<feature type="compositionally biased region" description="Polar residues" evidence="1">
    <location>
        <begin position="8"/>
        <end position="24"/>
    </location>
</feature>
<evidence type="ECO:0000259" key="2">
    <source>
        <dbReference type="Pfam" id="PF14090"/>
    </source>
</evidence>
<evidence type="ECO:0000313" key="4">
    <source>
        <dbReference type="Proteomes" id="UP001268036"/>
    </source>
</evidence>
<proteinExistence type="predicted"/>
<name>A0AAJ2BK14_9PSED</name>
<dbReference type="Pfam" id="PF14090">
    <property type="entry name" value="HTH_39"/>
    <property type="match status" value="1"/>
</dbReference>
<dbReference type="RefSeq" id="WP_307773953.1">
    <property type="nucleotide sequence ID" value="NZ_CP102428.1"/>
</dbReference>
<feature type="domain" description="Winged helix-turn-helix" evidence="2">
    <location>
        <begin position="25"/>
        <end position="90"/>
    </location>
</feature>
<dbReference type="Proteomes" id="UP001268036">
    <property type="component" value="Unassembled WGS sequence"/>
</dbReference>
<accession>A0AAJ2BK14</accession>
<dbReference type="EMBL" id="JAVJAF010000001">
    <property type="protein sequence ID" value="MDR6234017.1"/>
    <property type="molecule type" value="Genomic_DNA"/>
</dbReference>
<feature type="region of interest" description="Disordered" evidence="1">
    <location>
        <begin position="1"/>
        <end position="26"/>
    </location>
</feature>
<reference evidence="3" key="1">
    <citation type="submission" date="2023-08" db="EMBL/GenBank/DDBJ databases">
        <title>Functional and genomic diversity of the sorghum phyllosphere microbiome.</title>
        <authorList>
            <person name="Shade A."/>
        </authorList>
    </citation>
    <scope>NUCLEOTIDE SEQUENCE</scope>
    <source>
        <strain evidence="3">SORGH_AS_0201</strain>
    </source>
</reference>
<evidence type="ECO:0000256" key="1">
    <source>
        <dbReference type="SAM" id="MobiDB-lite"/>
    </source>
</evidence>
<comment type="caution">
    <text evidence="3">The sequence shown here is derived from an EMBL/GenBank/DDBJ whole genome shotgun (WGS) entry which is preliminary data.</text>
</comment>
<organism evidence="3 4">
    <name type="scientific">Pseudomonas oryzihabitans</name>
    <dbReference type="NCBI Taxonomy" id="47885"/>
    <lineage>
        <taxon>Bacteria</taxon>
        <taxon>Pseudomonadati</taxon>
        <taxon>Pseudomonadota</taxon>
        <taxon>Gammaproteobacteria</taxon>
        <taxon>Pseudomonadales</taxon>
        <taxon>Pseudomonadaceae</taxon>
        <taxon>Pseudomonas</taxon>
    </lineage>
</organism>
<protein>
    <recommendedName>
        <fullName evidence="2">Winged helix-turn-helix domain-containing protein</fullName>
    </recommendedName>
</protein>
<dbReference type="AlphaFoldDB" id="A0AAJ2BK14"/>
<evidence type="ECO:0000313" key="3">
    <source>
        <dbReference type="EMBL" id="MDR6234017.1"/>
    </source>
</evidence>
<dbReference type="InterPro" id="IPR055245">
    <property type="entry name" value="HTH_proteobacteria"/>
</dbReference>
<gene>
    <name evidence="3" type="ORF">QE440_001758</name>
</gene>
<sequence length="97" mass="10750">MDKKKADQQASPKHSAVDSTSGAAQRQRLLERLQEGPANTVELRRDLNIMMPAARVKELREAGHDIRTHYGRVHDDQGRLHIGVATYYLSTGEASAA</sequence>